<dbReference type="PANTHER" id="PTHR46082:SF6">
    <property type="entry name" value="AAA+ ATPASE DOMAIN-CONTAINING PROTEIN-RELATED"/>
    <property type="match status" value="1"/>
</dbReference>
<keyword evidence="4" id="KW-1185">Reference proteome</keyword>
<evidence type="ECO:0000259" key="2">
    <source>
        <dbReference type="Pfam" id="PF25000"/>
    </source>
</evidence>
<dbReference type="NCBIfam" id="NF040586">
    <property type="entry name" value="FxSxx_TPR"/>
    <property type="match status" value="1"/>
</dbReference>
<feature type="region of interest" description="Disordered" evidence="1">
    <location>
        <begin position="519"/>
        <end position="573"/>
    </location>
</feature>
<dbReference type="InterPro" id="IPR027417">
    <property type="entry name" value="P-loop_NTPase"/>
</dbReference>
<dbReference type="Proteomes" id="UP001519654">
    <property type="component" value="Unassembled WGS sequence"/>
</dbReference>
<reference evidence="3 4" key="1">
    <citation type="submission" date="2021-06" db="EMBL/GenBank/DDBJ databases">
        <title>Actinoplanes lichenicola sp. nov., and Actinoplanes ovalisporus sp. nov., isolated from lichen in Thailand.</title>
        <authorList>
            <person name="Saeng-In P."/>
            <person name="Kanchanasin P."/>
            <person name="Yuki M."/>
            <person name="Kudo T."/>
            <person name="Ohkuma M."/>
            <person name="Phongsopitanun W."/>
            <person name="Tanasupawat S."/>
        </authorList>
    </citation>
    <scope>NUCLEOTIDE SEQUENCE [LARGE SCALE GENOMIC DNA]</scope>
    <source>
        <strain evidence="3 4">NBRC 110975</strain>
    </source>
</reference>
<dbReference type="SUPFAM" id="SSF52540">
    <property type="entry name" value="P-loop containing nucleoside triphosphate hydrolases"/>
    <property type="match status" value="1"/>
</dbReference>
<dbReference type="InterPro" id="IPR011990">
    <property type="entry name" value="TPR-like_helical_dom_sf"/>
</dbReference>
<sequence>MDGIDPARTHPDAYQVADAVWLAAMIREGGYEPESVPWPRPGPAAVEPGIGSDRDTKSGPGDAQPRPLPVTEEVPAETVGRLIHHPAEIPGLAESTLLSALPTGRRLARALNPFKRRIRSSTGTELDEDVTAEWAAETGVWLPRFRPAQERWLGLTVIIDGSASMSVWRPALTSLRLLLERHSAFRAVRTFHLSVDDTGDPRVQTPNGGIRSPGELLDPTGRQIFLVITDGLGAVWRQEPIGRLLRLWGSCGPLVLVNPFPQRYWRLGNLIPRPCRIRVPRPAAATGELRVRYPADLSNLFDPPTSAGALAVPLVELSPRWLSWWARLLTGPPGWTDAVVHVVDPGLPPELNDSGDDPEPEAAVLGFRRTASPRAFRLATLLAAAPLELPLLHRLQRILLPESETVHLAEVLAGPLVRRVDAAGTRFDFPAGVREALLARASRDDAARVLRTIAAHRPGRDGAGSHLAHVIDAPQSVPDPVVTEATVAMDRIELIVLLALSGPYATRARRLREAIDAYDRRTGTPADPSTTEDRADPSTVPAEGGESVSAQPQPERPGGPAEEATFPINEDFGLSSGFLPDEAPLSLDEIVRGQSPDQGPKVWGNVPPRNPVFTGRRALLEQLERRLRTQNVAAVLPQALHGEGGVGKSQIAIEYAYRHRDEYDVIWWVPSERPAQVLASLIELGDQLGLDVGNEVISAVPKVRDALRAGTPYGNWLLVFDNAENPDTVRDYFPEEGTGKVLITSRNQDWSQIAESLEVDVFARGESVRLLLRRNPGLPEADADRLAEVLGDLPLAIEHASAWLHTTGVAAGDYLRLIREKQDQLDLTPGYDLPVIAAANVALDRLAVENPAAVQLLQVCSFFAPEPISRDLFEGVRGPMGAAELDETLKNPSRLSDTIRDIQKYVLARIDHRGNSLQLHRLVQKVLQDSIPPDRRSLLEHGAHILLTGVRLGDPADPRQWLGYQALASHLTNSRAWTCEDDWARGVMVDLVRFYFYWGGYDTGQDLAQQVLDDWRGRLGAEHRQTLSAAKWLGYYLWVRGDFPRAAVIQQETLQLYLDTAGPNDQETIDAMGMVASTLRSSGQFTAARDFDLRAFRTARRSIGENEPYTLIAAHNLGVSLRLTGEFGVARQLDADTYRRRIAVLGHDHPETLRTLNNLTIDERECGEYIRSRQMVEDNYDRYARLFGVGHQETIRIARNLAVARRRAGDHSGAFKLAEDTMNRFRDRFGPTQPDTIAAALNFAVDLRESDDLPRARELAEQTAADYRETLGAEHPYTLYARTNLGIVLRLLGQVEDSESHNRAAWDSLRRQLGSQHILTLTCGINLASDLAAQQRHEEAYALDTEILDLCRHHIGEDHPSTLACSLNLSFDLTALGRTAEADARFDATMTAYRRVLGPDHPAIKAATERVRANCDVDPMQF</sequence>
<dbReference type="PANTHER" id="PTHR46082">
    <property type="entry name" value="ATP/GTP-BINDING PROTEIN-RELATED"/>
    <property type="match status" value="1"/>
</dbReference>
<dbReference type="Pfam" id="PF25000">
    <property type="entry name" value="DUF7779"/>
    <property type="match status" value="1"/>
</dbReference>
<comment type="caution">
    <text evidence="3">The sequence shown here is derived from an EMBL/GenBank/DDBJ whole genome shotgun (WGS) entry which is preliminary data.</text>
</comment>
<dbReference type="EMBL" id="JAHKKG010000011">
    <property type="protein sequence ID" value="MBU2668262.1"/>
    <property type="molecule type" value="Genomic_DNA"/>
</dbReference>
<evidence type="ECO:0000256" key="1">
    <source>
        <dbReference type="SAM" id="MobiDB-lite"/>
    </source>
</evidence>
<name>A0ABS5YXU1_9ACTN</name>
<feature type="region of interest" description="Disordered" evidence="1">
    <location>
        <begin position="31"/>
        <end position="69"/>
    </location>
</feature>
<proteinExistence type="predicted"/>
<evidence type="ECO:0000313" key="3">
    <source>
        <dbReference type="EMBL" id="MBU2668262.1"/>
    </source>
</evidence>
<dbReference type="InterPro" id="IPR047738">
    <property type="entry name" value="SAV_2336-like_N"/>
</dbReference>
<dbReference type="Gene3D" id="3.40.50.300">
    <property type="entry name" value="P-loop containing nucleotide triphosphate hydrolases"/>
    <property type="match status" value="1"/>
</dbReference>
<protein>
    <submittedName>
        <fullName evidence="3">Tetratricopeptide repeat protein</fullName>
    </submittedName>
</protein>
<dbReference type="RefSeq" id="WP_215792529.1">
    <property type="nucleotide sequence ID" value="NZ_JAHKKG010000011.1"/>
</dbReference>
<dbReference type="InterPro" id="IPR053137">
    <property type="entry name" value="NLR-like"/>
</dbReference>
<accession>A0ABS5YXU1</accession>
<dbReference type="InterPro" id="IPR056681">
    <property type="entry name" value="DUF7779"/>
</dbReference>
<dbReference type="SUPFAM" id="SSF48452">
    <property type="entry name" value="TPR-like"/>
    <property type="match status" value="3"/>
</dbReference>
<dbReference type="Pfam" id="PF13424">
    <property type="entry name" value="TPR_12"/>
    <property type="match status" value="3"/>
</dbReference>
<dbReference type="Pfam" id="PF13374">
    <property type="entry name" value="TPR_10"/>
    <property type="match status" value="1"/>
</dbReference>
<dbReference type="Gene3D" id="1.25.40.10">
    <property type="entry name" value="Tetratricopeptide repeat domain"/>
    <property type="match status" value="2"/>
</dbReference>
<feature type="domain" description="DUF7779" evidence="2">
    <location>
        <begin position="850"/>
        <end position="935"/>
    </location>
</feature>
<dbReference type="NCBIfam" id="NF041121">
    <property type="entry name" value="SAV_2336_NTERM"/>
    <property type="match status" value="1"/>
</dbReference>
<gene>
    <name evidence="3" type="ORF">KOI35_32595</name>
</gene>
<evidence type="ECO:0000313" key="4">
    <source>
        <dbReference type="Proteomes" id="UP001519654"/>
    </source>
</evidence>
<organism evidence="3 4">
    <name type="scientific">Paractinoplanes bogorensis</name>
    <dbReference type="NCBI Taxonomy" id="1610840"/>
    <lineage>
        <taxon>Bacteria</taxon>
        <taxon>Bacillati</taxon>
        <taxon>Actinomycetota</taxon>
        <taxon>Actinomycetes</taxon>
        <taxon>Micromonosporales</taxon>
        <taxon>Micromonosporaceae</taxon>
        <taxon>Paractinoplanes</taxon>
    </lineage>
</organism>